<keyword evidence="3" id="KW-1185">Reference proteome</keyword>
<keyword evidence="1" id="KW-0472">Membrane</keyword>
<feature type="non-terminal residue" evidence="2">
    <location>
        <position position="1"/>
    </location>
</feature>
<dbReference type="AlphaFoldDB" id="A0A8S4PE27"/>
<keyword evidence="1" id="KW-0812">Transmembrane</keyword>
<name>A0A8S4PE27_OWEFU</name>
<sequence>VCRNNENIQVGPVYGLFVQTLESGVVLGECLSYSVTWYNRFKHYFELLESIRVKLHTVYALVVLLLWLFLVKVRNTTYMYVIKRSSYSDLCPVKVIDMYVETMKTFRLD</sequence>
<reference evidence="2" key="1">
    <citation type="submission" date="2022-03" db="EMBL/GenBank/DDBJ databases">
        <authorList>
            <person name="Martin C."/>
        </authorList>
    </citation>
    <scope>NUCLEOTIDE SEQUENCE</scope>
</reference>
<gene>
    <name evidence="2" type="ORF">OFUS_LOCUS14745</name>
</gene>
<evidence type="ECO:0000313" key="2">
    <source>
        <dbReference type="EMBL" id="CAH1789374.1"/>
    </source>
</evidence>
<proteinExistence type="predicted"/>
<organism evidence="2 3">
    <name type="scientific">Owenia fusiformis</name>
    <name type="common">Polychaete worm</name>
    <dbReference type="NCBI Taxonomy" id="6347"/>
    <lineage>
        <taxon>Eukaryota</taxon>
        <taxon>Metazoa</taxon>
        <taxon>Spiralia</taxon>
        <taxon>Lophotrochozoa</taxon>
        <taxon>Annelida</taxon>
        <taxon>Polychaeta</taxon>
        <taxon>Sedentaria</taxon>
        <taxon>Canalipalpata</taxon>
        <taxon>Sabellida</taxon>
        <taxon>Oweniida</taxon>
        <taxon>Oweniidae</taxon>
        <taxon>Owenia</taxon>
    </lineage>
</organism>
<keyword evidence="1" id="KW-1133">Transmembrane helix</keyword>
<comment type="caution">
    <text evidence="2">The sequence shown here is derived from an EMBL/GenBank/DDBJ whole genome shotgun (WGS) entry which is preliminary data.</text>
</comment>
<dbReference type="EMBL" id="CAIIXF020000007">
    <property type="protein sequence ID" value="CAH1789374.1"/>
    <property type="molecule type" value="Genomic_DNA"/>
</dbReference>
<accession>A0A8S4PE27</accession>
<dbReference type="Proteomes" id="UP000749559">
    <property type="component" value="Unassembled WGS sequence"/>
</dbReference>
<feature type="transmembrane region" description="Helical" evidence="1">
    <location>
        <begin position="55"/>
        <end position="73"/>
    </location>
</feature>
<evidence type="ECO:0000313" key="3">
    <source>
        <dbReference type="Proteomes" id="UP000749559"/>
    </source>
</evidence>
<protein>
    <submittedName>
        <fullName evidence="2">Uncharacterized protein</fullName>
    </submittedName>
</protein>
<feature type="non-terminal residue" evidence="2">
    <location>
        <position position="109"/>
    </location>
</feature>
<evidence type="ECO:0000256" key="1">
    <source>
        <dbReference type="SAM" id="Phobius"/>
    </source>
</evidence>